<sequence>MRNATSPSLLFPFPFHKTTYPFHCPHVRRTSRLFLISFLSLPLAYLVRQSSALPVCLPPPSASAAYHAARIATLQTRPPTCPLARAAIPYRTVPYIAPNAMARNADLGPARRPRSPSLPSFLVATTAAAAAAAATITRRSAQFAKPGRQITCAVAGWHVVVICKAWAEEGKKGRKKIERGDRGQEDRVG</sequence>
<dbReference type="RefSeq" id="XP_066651863.1">
    <property type="nucleotide sequence ID" value="XM_066804290.1"/>
</dbReference>
<evidence type="ECO:0000313" key="2">
    <source>
        <dbReference type="Proteomes" id="UP001360953"/>
    </source>
</evidence>
<proteinExistence type="predicted"/>
<dbReference type="GeneID" id="92037196"/>
<organism evidence="1 2">
    <name type="scientific">Phyllosticta citribraziliensis</name>
    <dbReference type="NCBI Taxonomy" id="989973"/>
    <lineage>
        <taxon>Eukaryota</taxon>
        <taxon>Fungi</taxon>
        <taxon>Dikarya</taxon>
        <taxon>Ascomycota</taxon>
        <taxon>Pezizomycotina</taxon>
        <taxon>Dothideomycetes</taxon>
        <taxon>Dothideomycetes incertae sedis</taxon>
        <taxon>Botryosphaeriales</taxon>
        <taxon>Phyllostictaceae</taxon>
        <taxon>Phyllosticta</taxon>
    </lineage>
</organism>
<gene>
    <name evidence="1" type="ORF">J3D65DRAFT_96809</name>
</gene>
<accession>A0ABR1LAD9</accession>
<name>A0ABR1LAD9_9PEZI</name>
<comment type="caution">
    <text evidence="1">The sequence shown here is derived from an EMBL/GenBank/DDBJ whole genome shotgun (WGS) entry which is preliminary data.</text>
</comment>
<evidence type="ECO:0000313" key="1">
    <source>
        <dbReference type="EMBL" id="KAK7532195.1"/>
    </source>
</evidence>
<protein>
    <submittedName>
        <fullName evidence="1">Uncharacterized protein</fullName>
    </submittedName>
</protein>
<keyword evidence="2" id="KW-1185">Reference proteome</keyword>
<dbReference type="Proteomes" id="UP001360953">
    <property type="component" value="Unassembled WGS sequence"/>
</dbReference>
<reference evidence="1 2" key="1">
    <citation type="submission" date="2024-04" db="EMBL/GenBank/DDBJ databases">
        <title>Phyllosticta paracitricarpa is synonymous to the EU quarantine fungus P. citricarpa based on phylogenomic analyses.</title>
        <authorList>
            <consortium name="Lawrence Berkeley National Laboratory"/>
            <person name="Van ingen-buijs V.A."/>
            <person name="Van westerhoven A.C."/>
            <person name="Haridas S."/>
            <person name="Skiadas P."/>
            <person name="Martin F."/>
            <person name="Groenewald J.Z."/>
            <person name="Crous P.W."/>
            <person name="Seidl M.F."/>
        </authorList>
    </citation>
    <scope>NUCLEOTIDE SEQUENCE [LARGE SCALE GENOMIC DNA]</scope>
    <source>
        <strain evidence="1 2">CPC 17464</strain>
    </source>
</reference>
<dbReference type="EMBL" id="JBBPEH010000011">
    <property type="protein sequence ID" value="KAK7532195.1"/>
    <property type="molecule type" value="Genomic_DNA"/>
</dbReference>